<dbReference type="InterPro" id="IPR002347">
    <property type="entry name" value="SDR_fam"/>
</dbReference>
<dbReference type="Gene3D" id="3.40.50.720">
    <property type="entry name" value="NAD(P)-binding Rossmann-like Domain"/>
    <property type="match status" value="1"/>
</dbReference>
<dbReference type="EMBL" id="CDMC01000008">
    <property type="protein sequence ID" value="CEL07005.1"/>
    <property type="molecule type" value="Genomic_DNA"/>
</dbReference>
<dbReference type="GO" id="GO:0016491">
    <property type="term" value="F:oxidoreductase activity"/>
    <property type="evidence" value="ECO:0007669"/>
    <property type="project" value="UniProtKB-KW"/>
</dbReference>
<sequence length="298" mass="32957">MDFSDLPTDHFAKADQFTRDLYYDVYPSVDPSSKLLSQNGKIILVTGASSGIGRHGIALSFAKAGTSVLILAGRNKHDLEAAAAEIHVVAPTVQTDVRVVDISNETQVKNTFLELREAYPRIDILVNNAGAGGSPLPLVEIDAERWWYNFEVNVKGTFLMTQQFLQLNGKDSEVTIINVTSAAALNSFPCLSSYALSKLCQIKLQDFVRAENPKVRTFSLHPGIVKTRMTPHAFERFSRDTFELVGGVTVWLASEHATFMNGRYMSVNWSVDELVERKDEIVSNGLLKIGLQGKFGRS</sequence>
<proteinExistence type="inferred from homology"/>
<keyword evidence="2" id="KW-0560">Oxidoreductase</keyword>
<evidence type="ECO:0000313" key="4">
    <source>
        <dbReference type="Proteomes" id="UP000054771"/>
    </source>
</evidence>
<protein>
    <recommendedName>
        <fullName evidence="5">NAD(P)-binding protein</fullName>
    </recommendedName>
</protein>
<organism evidence="3 4">
    <name type="scientific">Aspergillus calidoustus</name>
    <dbReference type="NCBI Taxonomy" id="454130"/>
    <lineage>
        <taxon>Eukaryota</taxon>
        <taxon>Fungi</taxon>
        <taxon>Dikarya</taxon>
        <taxon>Ascomycota</taxon>
        <taxon>Pezizomycotina</taxon>
        <taxon>Eurotiomycetes</taxon>
        <taxon>Eurotiomycetidae</taxon>
        <taxon>Eurotiales</taxon>
        <taxon>Aspergillaceae</taxon>
        <taxon>Aspergillus</taxon>
        <taxon>Aspergillus subgen. Nidulantes</taxon>
    </lineage>
</organism>
<dbReference type="CDD" id="cd05233">
    <property type="entry name" value="SDR_c"/>
    <property type="match status" value="1"/>
</dbReference>
<dbReference type="PANTHER" id="PTHR42901">
    <property type="entry name" value="ALCOHOL DEHYDROGENASE"/>
    <property type="match status" value="1"/>
</dbReference>
<evidence type="ECO:0000313" key="3">
    <source>
        <dbReference type="EMBL" id="CEL07005.1"/>
    </source>
</evidence>
<dbReference type="Proteomes" id="UP000054771">
    <property type="component" value="Unassembled WGS sequence"/>
</dbReference>
<evidence type="ECO:0000256" key="1">
    <source>
        <dbReference type="ARBA" id="ARBA00006484"/>
    </source>
</evidence>
<comment type="similarity">
    <text evidence="1">Belongs to the short-chain dehydrogenases/reductases (SDR) family.</text>
</comment>
<dbReference type="InterPro" id="IPR036291">
    <property type="entry name" value="NAD(P)-bd_dom_sf"/>
</dbReference>
<dbReference type="AlphaFoldDB" id="A0A0U5G7T0"/>
<dbReference type="OrthoDB" id="1933717at2759"/>
<dbReference type="PRINTS" id="PR00081">
    <property type="entry name" value="GDHRDH"/>
</dbReference>
<dbReference type="PANTHER" id="PTHR42901:SF1">
    <property type="entry name" value="ALCOHOL DEHYDROGENASE"/>
    <property type="match status" value="1"/>
</dbReference>
<dbReference type="SUPFAM" id="SSF51735">
    <property type="entry name" value="NAD(P)-binding Rossmann-fold domains"/>
    <property type="match status" value="1"/>
</dbReference>
<gene>
    <name evidence="3" type="ORF">ASPCAL10171</name>
</gene>
<evidence type="ECO:0008006" key="5">
    <source>
        <dbReference type="Google" id="ProtNLM"/>
    </source>
</evidence>
<dbReference type="Pfam" id="PF00106">
    <property type="entry name" value="adh_short"/>
    <property type="match status" value="1"/>
</dbReference>
<evidence type="ECO:0000256" key="2">
    <source>
        <dbReference type="ARBA" id="ARBA00023002"/>
    </source>
</evidence>
<dbReference type="STRING" id="454130.A0A0U5G7T0"/>
<name>A0A0U5G7T0_ASPCI</name>
<keyword evidence="4" id="KW-1185">Reference proteome</keyword>
<reference evidence="4" key="1">
    <citation type="journal article" date="2016" name="Genome Announc.">
        <title>Draft genome sequences of fungus Aspergillus calidoustus.</title>
        <authorList>
            <person name="Horn F."/>
            <person name="Linde J."/>
            <person name="Mattern D.J."/>
            <person name="Walther G."/>
            <person name="Guthke R."/>
            <person name="Scherlach K."/>
            <person name="Martin K."/>
            <person name="Brakhage A.A."/>
            <person name="Petzke L."/>
            <person name="Valiante V."/>
        </authorList>
    </citation>
    <scope>NUCLEOTIDE SEQUENCE [LARGE SCALE GENOMIC DNA]</scope>
    <source>
        <strain evidence="4">SF006504</strain>
    </source>
</reference>
<accession>A0A0U5G7T0</accession>
<dbReference type="OMA" id="WWKDFEV"/>